<evidence type="ECO:0000313" key="4">
    <source>
        <dbReference type="EMBL" id="KCW89132.1"/>
    </source>
</evidence>
<protein>
    <submittedName>
        <fullName evidence="4">Uncharacterized protein</fullName>
    </submittedName>
</protein>
<dbReference type="FunCoup" id="A0A059DEX3">
    <property type="interactions" value="713"/>
</dbReference>
<dbReference type="PANTHER" id="PTHR45641:SF19">
    <property type="entry name" value="NEPHROCYSTIN-3"/>
    <property type="match status" value="1"/>
</dbReference>
<evidence type="ECO:0000256" key="3">
    <source>
        <dbReference type="SAM" id="MobiDB-lite"/>
    </source>
</evidence>
<dbReference type="OMA" id="DQGKMSE"/>
<dbReference type="SMART" id="SM00028">
    <property type="entry name" value="TPR"/>
    <property type="match status" value="6"/>
</dbReference>
<keyword evidence="2" id="KW-0802">TPR repeat</keyword>
<dbReference type="InterPro" id="IPR011990">
    <property type="entry name" value="TPR-like_helical_dom_sf"/>
</dbReference>
<dbReference type="GO" id="GO:0009507">
    <property type="term" value="C:chloroplast"/>
    <property type="evidence" value="ECO:0000318"/>
    <property type="project" value="GO_Central"/>
</dbReference>
<name>A0A059DEX3_EUCGR</name>
<dbReference type="Pfam" id="PF13424">
    <property type="entry name" value="TPR_12"/>
    <property type="match status" value="2"/>
</dbReference>
<dbReference type="AlphaFoldDB" id="A0A059DEX3"/>
<dbReference type="SUPFAM" id="SSF48452">
    <property type="entry name" value="TPR-like"/>
    <property type="match status" value="2"/>
</dbReference>
<dbReference type="EMBL" id="KK198753">
    <property type="protein sequence ID" value="KCW89132.1"/>
    <property type="molecule type" value="Genomic_DNA"/>
</dbReference>
<evidence type="ECO:0000256" key="1">
    <source>
        <dbReference type="ARBA" id="ARBA00022737"/>
    </source>
</evidence>
<reference evidence="4" key="1">
    <citation type="submission" date="2013-07" db="EMBL/GenBank/DDBJ databases">
        <title>The genome of Eucalyptus grandis.</title>
        <authorList>
            <person name="Schmutz J."/>
            <person name="Hayes R."/>
            <person name="Myburg A."/>
            <person name="Tuskan G."/>
            <person name="Grattapaglia D."/>
            <person name="Rokhsar D.S."/>
        </authorList>
    </citation>
    <scope>NUCLEOTIDE SEQUENCE</scope>
    <source>
        <tissue evidence="4">Leaf extractions</tissue>
    </source>
</reference>
<feature type="compositionally biased region" description="Basic and acidic residues" evidence="3">
    <location>
        <begin position="65"/>
        <end position="81"/>
    </location>
</feature>
<dbReference type="STRING" id="71139.A0A059DEX3"/>
<dbReference type="KEGG" id="egr:104437658"/>
<dbReference type="Pfam" id="PF13374">
    <property type="entry name" value="TPR_10"/>
    <property type="match status" value="2"/>
</dbReference>
<dbReference type="GO" id="GO:0009658">
    <property type="term" value="P:chloroplast organization"/>
    <property type="evidence" value="ECO:0000318"/>
    <property type="project" value="GO_Central"/>
</dbReference>
<accession>A0A059DEX3</accession>
<evidence type="ECO:0000256" key="2">
    <source>
        <dbReference type="ARBA" id="ARBA00022803"/>
    </source>
</evidence>
<sequence length="559" mass="61771">MEFLCSLTGMATPPLLPPLSPNARRTRLPFPTAAAPPVSGLRRRTFRGGAVAGPIRAVASSGVTSKDRGGGAAADLRRSEPSADSSGGADEFERELQGLFDEVKDMIARGKHEDAVSLLQANFEAVKGEIDAGSRSIEEAAVLDVVALGYMRIGDFKMVETILELMNEVVGDIYDDGRLLGSVLMHMGSMYSSLGKFEKSTVMYRRSISILEQLYGESSTFLVTPLLGMAKALGSIQRTAKATEIYCRAISILELSRGPESEDLVVPLSGLGNLLITEGKVDDAESPFLRIVSIYKTLYGDKDGRVGMALSSLAHVKCAKGDVNEAINLYKSALQIIKDSNSMALDDSMMEKMRIDLAELLHVTGRGNEGRQLLEECLLISEKYKGKDHPDYVRHLLNLATSYSRSKNFVEAERLLRTGLDVMTRTLRPDDPSISFPTLHLAVTLYHLKRDEEAEDLAKDALLIREKAFGEDSLPVGEALDCLISIQTRMGKDDDQLVALLQRVLKIQEKEIGYESEEVTVTLKKIVFYLEKLGRRDEKVKLQKRLSVLKMKYKQMIHY</sequence>
<dbReference type="eggNOG" id="KOG1840">
    <property type="taxonomic scope" value="Eukaryota"/>
</dbReference>
<dbReference type="InterPro" id="IPR019734">
    <property type="entry name" value="TPR_rpt"/>
</dbReference>
<proteinExistence type="predicted"/>
<feature type="region of interest" description="Disordered" evidence="3">
    <location>
        <begin position="16"/>
        <end position="36"/>
    </location>
</feature>
<dbReference type="PANTHER" id="PTHR45641">
    <property type="entry name" value="TETRATRICOPEPTIDE REPEAT PROTEIN (AFU_ORTHOLOGUE AFUA_6G03870)"/>
    <property type="match status" value="1"/>
</dbReference>
<dbReference type="OrthoDB" id="771227at2759"/>
<dbReference type="Gramene" id="KCW89132">
    <property type="protein sequence ID" value="KCW89132"/>
    <property type="gene ID" value="EUGRSUZ_A01448"/>
</dbReference>
<feature type="region of interest" description="Disordered" evidence="3">
    <location>
        <begin position="61"/>
        <end position="91"/>
    </location>
</feature>
<gene>
    <name evidence="4" type="ORF">EUGRSUZ_A01448</name>
</gene>
<dbReference type="InParanoid" id="A0A059DEX3"/>
<dbReference type="Gene3D" id="1.25.40.10">
    <property type="entry name" value="Tetratricopeptide repeat domain"/>
    <property type="match status" value="2"/>
</dbReference>
<keyword evidence="1" id="KW-0677">Repeat</keyword>
<organism evidence="4">
    <name type="scientific">Eucalyptus grandis</name>
    <name type="common">Flooded gum</name>
    <dbReference type="NCBI Taxonomy" id="71139"/>
    <lineage>
        <taxon>Eukaryota</taxon>
        <taxon>Viridiplantae</taxon>
        <taxon>Streptophyta</taxon>
        <taxon>Embryophyta</taxon>
        <taxon>Tracheophyta</taxon>
        <taxon>Spermatophyta</taxon>
        <taxon>Magnoliopsida</taxon>
        <taxon>eudicotyledons</taxon>
        <taxon>Gunneridae</taxon>
        <taxon>Pentapetalae</taxon>
        <taxon>rosids</taxon>
        <taxon>malvids</taxon>
        <taxon>Myrtales</taxon>
        <taxon>Myrtaceae</taxon>
        <taxon>Myrtoideae</taxon>
        <taxon>Eucalypteae</taxon>
        <taxon>Eucalyptus</taxon>
    </lineage>
</organism>